<evidence type="ECO:0000313" key="1">
    <source>
        <dbReference type="EMBL" id="BAJ98917.1"/>
    </source>
</evidence>
<dbReference type="EMBL" id="AK367714">
    <property type="protein sequence ID" value="BAJ98917.1"/>
    <property type="molecule type" value="mRNA"/>
</dbReference>
<dbReference type="AlphaFoldDB" id="F2DUZ6"/>
<reference evidence="1" key="1">
    <citation type="journal article" date="2011" name="Plant Physiol.">
        <title>Comprehensive sequence analysis of 24,783 barley full-length cDNAs derived from 12 clone libraries.</title>
        <authorList>
            <person name="Matsumoto T."/>
            <person name="Tanaka T."/>
            <person name="Sakai H."/>
            <person name="Amano N."/>
            <person name="Kanamori H."/>
            <person name="Kurita K."/>
            <person name="Kikuta A."/>
            <person name="Kamiya K."/>
            <person name="Yamamoto M."/>
            <person name="Ikawa H."/>
            <person name="Fujii N."/>
            <person name="Hori K."/>
            <person name="Itoh T."/>
            <person name="Sato K."/>
        </authorList>
    </citation>
    <scope>NUCLEOTIDE SEQUENCE</scope>
    <source>
        <tissue evidence="1">Shoot and root</tissue>
    </source>
</reference>
<sequence length="110" mass="12490">MDKPRSLDALLKSHDIPAEEFFQTLGIAQQIRNNLTRFIRYCRSHRTFARRMITLALNVPASDLEQDPALRTASHAITEVLSNEEPALAELFFEEQPTPTPEGSDIPEEL</sequence>
<protein>
    <submittedName>
        <fullName evidence="1">Predicted protein</fullName>
    </submittedName>
</protein>
<accession>F2DUZ6</accession>
<organism evidence="1">
    <name type="scientific">Hordeum vulgare subsp. vulgare</name>
    <name type="common">Domesticated barley</name>
    <dbReference type="NCBI Taxonomy" id="112509"/>
    <lineage>
        <taxon>Eukaryota</taxon>
        <taxon>Viridiplantae</taxon>
        <taxon>Streptophyta</taxon>
        <taxon>Embryophyta</taxon>
        <taxon>Tracheophyta</taxon>
        <taxon>Spermatophyta</taxon>
        <taxon>Magnoliopsida</taxon>
        <taxon>Liliopsida</taxon>
        <taxon>Poales</taxon>
        <taxon>Poaceae</taxon>
        <taxon>BOP clade</taxon>
        <taxon>Pooideae</taxon>
        <taxon>Triticodae</taxon>
        <taxon>Triticeae</taxon>
        <taxon>Hordeinae</taxon>
        <taxon>Hordeum</taxon>
    </lineage>
</organism>
<name>F2DUZ6_HORVV</name>
<proteinExistence type="evidence at transcript level"/>